<evidence type="ECO:0000313" key="2">
    <source>
        <dbReference type="Ensembl" id="ENSLLEP00000045541.1"/>
    </source>
</evidence>
<dbReference type="AlphaFoldDB" id="A0A8C5WKY5"/>
<dbReference type="InterPro" id="IPR000477">
    <property type="entry name" value="RT_dom"/>
</dbReference>
<reference evidence="2" key="1">
    <citation type="submission" date="2025-08" db="UniProtKB">
        <authorList>
            <consortium name="Ensembl"/>
        </authorList>
    </citation>
    <scope>IDENTIFICATION</scope>
</reference>
<dbReference type="InterPro" id="IPR043502">
    <property type="entry name" value="DNA/RNA_pol_sf"/>
</dbReference>
<dbReference type="OrthoDB" id="421040at2759"/>
<reference evidence="2" key="2">
    <citation type="submission" date="2025-09" db="UniProtKB">
        <authorList>
            <consortium name="Ensembl"/>
        </authorList>
    </citation>
    <scope>IDENTIFICATION</scope>
</reference>
<dbReference type="GeneTree" id="ENSGT00940000165023"/>
<dbReference type="PANTHER" id="PTHR31635">
    <property type="entry name" value="REVERSE TRANSCRIPTASE DOMAIN-CONTAINING PROTEIN-RELATED"/>
    <property type="match status" value="1"/>
</dbReference>
<dbReference type="Proteomes" id="UP000694569">
    <property type="component" value="Unplaced"/>
</dbReference>
<protein>
    <recommendedName>
        <fullName evidence="1">Reverse transcriptase domain-containing protein</fullName>
    </recommendedName>
</protein>
<sequence>MANIVLIPKEGKDREQCSSYRPISLLNCDVKLFAKIIATRLNPYIPSLIHLDQVGFVPHREARDNTTRTLHIIHAAPKVQGGLALLSTDAEKAFDRVGWDFLFATLRHLGLGPLLRSWIQALYTGPSARVCVNGAFTDSFPICNGTRQGCPLSPLLFILSLEPFLEAVRQHPDISGVAGGAETHKVTAYADDLLFFVSNPLISLPNILAVFEEYRKLANLKINFSKSSILNISVPSHRVVSMRHTLPFRWAGTRLKYLGVWLTVDWSRLYETNFAELVATFRRDLRAWDYPHISCLGRVSVLKMNILPRLLYLFQTLPITIPRSFFATLRSLVISYIWRHARPRISYDTMTRSRLRGGLGVPDFPRYYASCHILRAAEWTREGVVKRWKSVEQTMLEVPLAVLPWLPRSWGMRLARTSPFTTATLRCWHREATRSGLTTYPSPMTPITYYDGFLSHLGPRSLVALTTTPIPRVHHFLTSSGAIPLGSLLEDRPPTFLHHFKYRQVTNCLRRALRPHMLTRPLTHLERTCASPSPLSNGVSLIYTLLRDASSTIPPAFMGKWEMMLECTFTEEQWSDICELTHRCSADSRTQETAYKLLTLWYYTPIRLHTYSPDISPDCWRCFGALGSVIHLWECPLICPFWLSLHSIASDLLDTPPPFTLASMLLHHTYMSIASYKKTILPRILNVAKSLIPLYWKQIAPPPLREWFRRMEDLRAVEHLYMSATDQLPRYLSIWSQWHTLSTSSAFLARLGPAQSVPALPTPTPE</sequence>
<evidence type="ECO:0000313" key="3">
    <source>
        <dbReference type="Proteomes" id="UP000694569"/>
    </source>
</evidence>
<dbReference type="PROSITE" id="PS50878">
    <property type="entry name" value="RT_POL"/>
    <property type="match status" value="1"/>
</dbReference>
<dbReference type="CDD" id="cd01650">
    <property type="entry name" value="RT_nLTR_like"/>
    <property type="match status" value="1"/>
</dbReference>
<organism evidence="2 3">
    <name type="scientific">Leptobrachium leishanense</name>
    <name type="common">Leishan spiny toad</name>
    <dbReference type="NCBI Taxonomy" id="445787"/>
    <lineage>
        <taxon>Eukaryota</taxon>
        <taxon>Metazoa</taxon>
        <taxon>Chordata</taxon>
        <taxon>Craniata</taxon>
        <taxon>Vertebrata</taxon>
        <taxon>Euteleostomi</taxon>
        <taxon>Amphibia</taxon>
        <taxon>Batrachia</taxon>
        <taxon>Anura</taxon>
        <taxon>Pelobatoidea</taxon>
        <taxon>Megophryidae</taxon>
        <taxon>Leptobrachium</taxon>
    </lineage>
</organism>
<accession>A0A8C5WKY5</accession>
<feature type="domain" description="Reverse transcriptase" evidence="1">
    <location>
        <begin position="1"/>
        <end position="255"/>
    </location>
</feature>
<proteinExistence type="predicted"/>
<evidence type="ECO:0000259" key="1">
    <source>
        <dbReference type="PROSITE" id="PS50878"/>
    </source>
</evidence>
<dbReference type="PANTHER" id="PTHR31635:SF196">
    <property type="entry name" value="REVERSE TRANSCRIPTASE DOMAIN-CONTAINING PROTEIN-RELATED"/>
    <property type="match status" value="1"/>
</dbReference>
<dbReference type="Pfam" id="PF00078">
    <property type="entry name" value="RVT_1"/>
    <property type="match status" value="1"/>
</dbReference>
<dbReference type="Ensembl" id="ENSLLET00000047364.1">
    <property type="protein sequence ID" value="ENSLLEP00000045541.1"/>
    <property type="gene ID" value="ENSLLEG00000028916.1"/>
</dbReference>
<keyword evidence="3" id="KW-1185">Reference proteome</keyword>
<dbReference type="SUPFAM" id="SSF56672">
    <property type="entry name" value="DNA/RNA polymerases"/>
    <property type="match status" value="1"/>
</dbReference>
<name>A0A8C5WKY5_9ANUR</name>